<sequence length="144" mass="16335">MNIKAIQTSSENALKIILEKTESGFSAYAPAHSGIYTVGDSYEELKENIEEVIEYQVDYLKETGKNAEAEFLKNAKVEYFLDVKQFFEQYPILNKSEFANYIGMNASMMRKISSGIIPLSDAKAQQIQEGLHRLANDLKQIHFA</sequence>
<reference evidence="2" key="1">
    <citation type="submission" date="2016-10" db="EMBL/GenBank/DDBJ databases">
        <authorList>
            <person name="Varghese N."/>
            <person name="Submissions S."/>
        </authorList>
    </citation>
    <scope>NUCLEOTIDE SEQUENCE [LARGE SCALE GENOMIC DNA]</scope>
    <source>
        <strain evidence="2">DSM 22703</strain>
    </source>
</reference>
<dbReference type="EMBL" id="FMXE01000024">
    <property type="protein sequence ID" value="SDA88522.1"/>
    <property type="molecule type" value="Genomic_DNA"/>
</dbReference>
<dbReference type="OrthoDB" id="676274at2"/>
<name>A0A1G5Z1W4_9BACT</name>
<protein>
    <submittedName>
        <fullName evidence="1">Predicted nuclease of the RNAse H fold, HicB family</fullName>
    </submittedName>
</protein>
<dbReference type="InterPro" id="IPR035069">
    <property type="entry name" value="TTHA1013/TTHA0281-like"/>
</dbReference>
<dbReference type="Gene3D" id="3.30.160.250">
    <property type="match status" value="1"/>
</dbReference>
<evidence type="ECO:0000313" key="2">
    <source>
        <dbReference type="Proteomes" id="UP000198756"/>
    </source>
</evidence>
<evidence type="ECO:0000313" key="1">
    <source>
        <dbReference type="EMBL" id="SDA88522.1"/>
    </source>
</evidence>
<dbReference type="SUPFAM" id="SSF143100">
    <property type="entry name" value="TTHA1013/TTHA0281-like"/>
    <property type="match status" value="1"/>
</dbReference>
<keyword evidence="2" id="KW-1185">Reference proteome</keyword>
<organism evidence="1 2">
    <name type="scientific">Algoriphagus alkaliphilus</name>
    <dbReference type="NCBI Taxonomy" id="279824"/>
    <lineage>
        <taxon>Bacteria</taxon>
        <taxon>Pseudomonadati</taxon>
        <taxon>Bacteroidota</taxon>
        <taxon>Cytophagia</taxon>
        <taxon>Cytophagales</taxon>
        <taxon>Cyclobacteriaceae</taxon>
        <taxon>Algoriphagus</taxon>
    </lineage>
</organism>
<dbReference type="RefSeq" id="WP_092731561.1">
    <property type="nucleotide sequence ID" value="NZ_FMXE01000024.1"/>
</dbReference>
<dbReference type="STRING" id="279824.SAMN03080617_03080"/>
<proteinExistence type="predicted"/>
<accession>A0A1G5Z1W4</accession>
<dbReference type="AlphaFoldDB" id="A0A1G5Z1W4"/>
<gene>
    <name evidence="1" type="ORF">SAMN03080617_03080</name>
</gene>
<dbReference type="Proteomes" id="UP000198756">
    <property type="component" value="Unassembled WGS sequence"/>
</dbReference>